<sequence>MGRKKQKPLRRRGSGGVGELKSRRVVVASAAWMGASHVALSVRYPMSLSRSLSLSGPSVLGHPRDRGQPLPGPNIYLDETGRENLPPARPGVIGAGLPWSARPSASQARRPGVLTLGSGGGGEGEGHRGGGEEATMMETVPIKDGEPGSNGVVVRASRGGSLLGDAASD</sequence>
<dbReference type="Proteomes" id="UP001281614">
    <property type="component" value="Unassembled WGS sequence"/>
</dbReference>
<evidence type="ECO:0000313" key="2">
    <source>
        <dbReference type="EMBL" id="KAK2780152.1"/>
    </source>
</evidence>
<feature type="region of interest" description="Disordered" evidence="1">
    <location>
        <begin position="1"/>
        <end position="20"/>
    </location>
</feature>
<evidence type="ECO:0000313" key="3">
    <source>
        <dbReference type="Proteomes" id="UP001281614"/>
    </source>
</evidence>
<reference evidence="2" key="1">
    <citation type="submission" date="2023-02" db="EMBL/GenBank/DDBJ databases">
        <title>Colletotrichum kahawae CIFC_Que2 genome sequencing and assembly.</title>
        <authorList>
            <person name="Baroncelli R."/>
        </authorList>
    </citation>
    <scope>NUCLEOTIDE SEQUENCE</scope>
    <source>
        <strain evidence="2">CIFC_Que2</strain>
    </source>
</reference>
<feature type="compositionally biased region" description="Basic residues" evidence="1">
    <location>
        <begin position="1"/>
        <end position="13"/>
    </location>
</feature>
<proteinExistence type="predicted"/>
<gene>
    <name evidence="2" type="ORF">CKAH01_00096</name>
</gene>
<accession>A0AAD9YUF1</accession>
<evidence type="ECO:0000256" key="1">
    <source>
        <dbReference type="SAM" id="MobiDB-lite"/>
    </source>
</evidence>
<protein>
    <submittedName>
        <fullName evidence="2">Uncharacterized protein</fullName>
    </submittedName>
</protein>
<name>A0AAD9YUF1_COLKA</name>
<dbReference type="AlphaFoldDB" id="A0AAD9YUF1"/>
<comment type="caution">
    <text evidence="2">The sequence shown here is derived from an EMBL/GenBank/DDBJ whole genome shotgun (WGS) entry which is preliminary data.</text>
</comment>
<dbReference type="EMBL" id="VYYT01000001">
    <property type="protein sequence ID" value="KAK2780152.1"/>
    <property type="molecule type" value="Genomic_DNA"/>
</dbReference>
<keyword evidence="3" id="KW-1185">Reference proteome</keyword>
<feature type="region of interest" description="Disordered" evidence="1">
    <location>
        <begin position="56"/>
        <end position="169"/>
    </location>
</feature>
<organism evidence="2 3">
    <name type="scientific">Colletotrichum kahawae</name>
    <name type="common">Coffee berry disease fungus</name>
    <dbReference type="NCBI Taxonomy" id="34407"/>
    <lineage>
        <taxon>Eukaryota</taxon>
        <taxon>Fungi</taxon>
        <taxon>Dikarya</taxon>
        <taxon>Ascomycota</taxon>
        <taxon>Pezizomycotina</taxon>
        <taxon>Sordariomycetes</taxon>
        <taxon>Hypocreomycetidae</taxon>
        <taxon>Glomerellales</taxon>
        <taxon>Glomerellaceae</taxon>
        <taxon>Colletotrichum</taxon>
        <taxon>Colletotrichum gloeosporioides species complex</taxon>
    </lineage>
</organism>